<evidence type="ECO:0000313" key="2">
    <source>
        <dbReference type="Proteomes" id="UP000244959"/>
    </source>
</evidence>
<dbReference type="Proteomes" id="UP000244959">
    <property type="component" value="Chromosome I"/>
</dbReference>
<keyword evidence="2" id="KW-1185">Reference proteome</keyword>
<dbReference type="RefSeq" id="WP_231966174.1">
    <property type="nucleotide sequence ID" value="NZ_LS398551.1"/>
</dbReference>
<accession>A0A2U3QNT7</accession>
<name>A0A2U3QNT7_ORITS</name>
<dbReference type="EMBL" id="LS398551">
    <property type="protein sequence ID" value="SPR02606.1"/>
    <property type="molecule type" value="Genomic_DNA"/>
</dbReference>
<dbReference type="AlphaFoldDB" id="A0A2U3QNT7"/>
<sequence length="50" mass="5838">MLVNGNHIELNNLLGRHVFFDQFGFLSMKFKIQAMLAIIKEKTLYLKLAK</sequence>
<proteinExistence type="predicted"/>
<reference evidence="2" key="1">
    <citation type="submission" date="2018-03" db="EMBL/GenBank/DDBJ databases">
        <authorList>
            <person name="Batty M. E."/>
            <person name="Batty M E."/>
        </authorList>
    </citation>
    <scope>NUCLEOTIDE SEQUENCE [LARGE SCALE GENOMIC DNA]</scope>
    <source>
        <strain evidence="2">Gilliam</strain>
    </source>
</reference>
<protein>
    <submittedName>
        <fullName evidence="1">Type-F conjugative transfer system protein TraW</fullName>
    </submittedName>
</protein>
<gene>
    <name evidence="1" type="primary">traW</name>
    <name evidence="1" type="ORF">GILLIAM_00107</name>
</gene>
<organism evidence="1 2">
    <name type="scientific">Orientia tsutsugamushi str. Gilliam</name>
    <dbReference type="NCBI Taxonomy" id="1359184"/>
    <lineage>
        <taxon>Bacteria</taxon>
        <taxon>Pseudomonadati</taxon>
        <taxon>Pseudomonadota</taxon>
        <taxon>Alphaproteobacteria</taxon>
        <taxon>Rickettsiales</taxon>
        <taxon>Rickettsiaceae</taxon>
        <taxon>Rickettsieae</taxon>
        <taxon>Orientia</taxon>
    </lineage>
</organism>
<evidence type="ECO:0000313" key="1">
    <source>
        <dbReference type="EMBL" id="SPR02606.1"/>
    </source>
</evidence>